<reference evidence="7" key="1">
    <citation type="submission" date="2025-08" db="UniProtKB">
        <authorList>
            <consortium name="Ensembl"/>
        </authorList>
    </citation>
    <scope>IDENTIFICATION</scope>
</reference>
<dbReference type="InterPro" id="IPR012515">
    <property type="entry name" value="Antimicrobial12"/>
</dbReference>
<evidence type="ECO:0000256" key="5">
    <source>
        <dbReference type="ARBA" id="ARBA00023022"/>
    </source>
</evidence>
<organism evidence="7 8">
    <name type="scientific">Neogobius melanostomus</name>
    <name type="common">round goby</name>
    <dbReference type="NCBI Taxonomy" id="47308"/>
    <lineage>
        <taxon>Eukaryota</taxon>
        <taxon>Metazoa</taxon>
        <taxon>Chordata</taxon>
        <taxon>Craniata</taxon>
        <taxon>Vertebrata</taxon>
        <taxon>Euteleostomi</taxon>
        <taxon>Actinopterygii</taxon>
        <taxon>Neopterygii</taxon>
        <taxon>Teleostei</taxon>
        <taxon>Neoteleostei</taxon>
        <taxon>Acanthomorphata</taxon>
        <taxon>Gobiaria</taxon>
        <taxon>Gobiiformes</taxon>
        <taxon>Gobioidei</taxon>
        <taxon>Gobiidae</taxon>
        <taxon>Benthophilinae</taxon>
        <taxon>Neogobiini</taxon>
        <taxon>Neogobius</taxon>
    </lineage>
</organism>
<sequence>MKYITLFLVVSLAAMVPEPGDAFLHKLIPWAIKGKNAIDVTARKHERLLL</sequence>
<reference evidence="7" key="2">
    <citation type="submission" date="2025-09" db="UniProtKB">
        <authorList>
            <consortium name="Ensembl"/>
        </authorList>
    </citation>
    <scope>IDENTIFICATION</scope>
</reference>
<evidence type="ECO:0000256" key="6">
    <source>
        <dbReference type="SAM" id="SignalP"/>
    </source>
</evidence>
<dbReference type="Ensembl" id="ENSNMLT00000042790.1">
    <property type="protein sequence ID" value="ENSNMLP00000038437.1"/>
    <property type="gene ID" value="ENSNMLG00000023723.1"/>
</dbReference>
<keyword evidence="4" id="KW-0929">Antimicrobial</keyword>
<dbReference type="Proteomes" id="UP000694523">
    <property type="component" value="Unplaced"/>
</dbReference>
<accession>A0A8C6URW4</accession>
<evidence type="ECO:0000313" key="8">
    <source>
        <dbReference type="Proteomes" id="UP000694523"/>
    </source>
</evidence>
<dbReference type="Pfam" id="PF08107">
    <property type="entry name" value="Antimicrobial12"/>
    <property type="match status" value="1"/>
</dbReference>
<comment type="subcellular location">
    <subcellularLocation>
        <location evidence="1">Secreted</location>
    </subcellularLocation>
</comment>
<keyword evidence="3" id="KW-0964">Secreted</keyword>
<keyword evidence="8" id="KW-1185">Reference proteome</keyword>
<dbReference type="GO" id="GO:0005576">
    <property type="term" value="C:extracellular region"/>
    <property type="evidence" value="ECO:0007669"/>
    <property type="project" value="UniProtKB-SubCell"/>
</dbReference>
<evidence type="ECO:0000256" key="1">
    <source>
        <dbReference type="ARBA" id="ARBA00004613"/>
    </source>
</evidence>
<evidence type="ECO:0000313" key="7">
    <source>
        <dbReference type="Ensembl" id="ENSNMLP00000038437.1"/>
    </source>
</evidence>
<feature type="signal peptide" evidence="6">
    <location>
        <begin position="1"/>
        <end position="22"/>
    </location>
</feature>
<dbReference type="AlphaFoldDB" id="A0A8C6URW4"/>
<evidence type="ECO:0000256" key="4">
    <source>
        <dbReference type="ARBA" id="ARBA00022529"/>
    </source>
</evidence>
<protein>
    <submittedName>
        <fullName evidence="7">Uncharacterized protein</fullName>
    </submittedName>
</protein>
<feature type="chain" id="PRO_5034109806" evidence="6">
    <location>
        <begin position="23"/>
        <end position="50"/>
    </location>
</feature>
<keyword evidence="6" id="KW-0732">Signal</keyword>
<comment type="similarity">
    <text evidence="2">Belongs to the pleurocidin family.</text>
</comment>
<keyword evidence="5" id="KW-0044">Antibiotic</keyword>
<dbReference type="GO" id="GO:0042742">
    <property type="term" value="P:defense response to bacterium"/>
    <property type="evidence" value="ECO:0007669"/>
    <property type="project" value="UniProtKB-KW"/>
</dbReference>
<evidence type="ECO:0000256" key="3">
    <source>
        <dbReference type="ARBA" id="ARBA00022525"/>
    </source>
</evidence>
<proteinExistence type="inferred from homology"/>
<name>A0A8C6URW4_9GOBI</name>
<evidence type="ECO:0000256" key="2">
    <source>
        <dbReference type="ARBA" id="ARBA00007419"/>
    </source>
</evidence>